<accession>A0ABT6KV22</accession>
<evidence type="ECO:0000313" key="3">
    <source>
        <dbReference type="Proteomes" id="UP001160130"/>
    </source>
</evidence>
<dbReference type="Proteomes" id="UP001160130">
    <property type="component" value="Unassembled WGS sequence"/>
</dbReference>
<name>A0ABT6KV22_9MYCO</name>
<feature type="transmembrane region" description="Helical" evidence="1">
    <location>
        <begin position="42"/>
        <end position="62"/>
    </location>
</feature>
<dbReference type="RefSeq" id="WP_280830512.1">
    <property type="nucleotide sequence ID" value="NZ_JARXVE010000001.1"/>
</dbReference>
<feature type="transmembrane region" description="Helical" evidence="1">
    <location>
        <begin position="223"/>
        <end position="242"/>
    </location>
</feature>
<proteinExistence type="predicted"/>
<evidence type="ECO:0000256" key="1">
    <source>
        <dbReference type="SAM" id="Phobius"/>
    </source>
</evidence>
<keyword evidence="1" id="KW-0812">Transmembrane</keyword>
<evidence type="ECO:0008006" key="4">
    <source>
        <dbReference type="Google" id="ProtNLM"/>
    </source>
</evidence>
<sequence length="246" mass="26889">MDISPDPQSPVQKFVQRAEQLASDAEHRAPSWLRPGDPENRLPVLAALIAAIALQLAIPVNYTLVPRWPLTSAEVLLLVVLVWLNPIRLTRATRLGRYASLVLLGAITVDNTLSAVVLDAKILTGEVSNNAAVLLGSGAAIFVTNVIAFGIWYWELDRGGPFARRDGTHPYPDFMFPQMGNPKVAKPNWRPTFVDYLYVSLTNVMAFSPTDTMPLARWAKMMMSLQAMVALSTAGLVIARAVNVLG</sequence>
<dbReference type="EMBL" id="JARXVE010000001">
    <property type="protein sequence ID" value="MDH6193840.1"/>
    <property type="molecule type" value="Genomic_DNA"/>
</dbReference>
<keyword evidence="1" id="KW-1133">Transmembrane helix</keyword>
<feature type="transmembrane region" description="Helical" evidence="1">
    <location>
        <begin position="98"/>
        <end position="118"/>
    </location>
</feature>
<keyword evidence="1" id="KW-0472">Membrane</keyword>
<reference evidence="2 3" key="1">
    <citation type="submission" date="2023-04" db="EMBL/GenBank/DDBJ databases">
        <title>Forest soil microbial communities from Buena Vista Peninsula, Colon Province, Panama.</title>
        <authorList>
            <person name="Bouskill N."/>
        </authorList>
    </citation>
    <scope>NUCLEOTIDE SEQUENCE [LARGE SCALE GENOMIC DNA]</scope>
    <source>
        <strain evidence="2 3">AC80</strain>
    </source>
</reference>
<feature type="transmembrane region" description="Helical" evidence="1">
    <location>
        <begin position="130"/>
        <end position="154"/>
    </location>
</feature>
<organism evidence="2 3">
    <name type="scientific">Mycolicibacterium frederiksbergense</name>
    <dbReference type="NCBI Taxonomy" id="117567"/>
    <lineage>
        <taxon>Bacteria</taxon>
        <taxon>Bacillati</taxon>
        <taxon>Actinomycetota</taxon>
        <taxon>Actinomycetes</taxon>
        <taxon>Mycobacteriales</taxon>
        <taxon>Mycobacteriaceae</taxon>
        <taxon>Mycolicibacterium</taxon>
    </lineage>
</organism>
<evidence type="ECO:0000313" key="2">
    <source>
        <dbReference type="EMBL" id="MDH6193840.1"/>
    </source>
</evidence>
<gene>
    <name evidence="2" type="ORF">M2272_000461</name>
</gene>
<protein>
    <recommendedName>
        <fullName evidence="4">DUF1345 domain-containing protein</fullName>
    </recommendedName>
</protein>
<keyword evidence="3" id="KW-1185">Reference proteome</keyword>
<comment type="caution">
    <text evidence="2">The sequence shown here is derived from an EMBL/GenBank/DDBJ whole genome shotgun (WGS) entry which is preliminary data.</text>
</comment>